<evidence type="ECO:0000313" key="3">
    <source>
        <dbReference type="Proteomes" id="UP000443582"/>
    </source>
</evidence>
<sequence>MALSLNKTFEKSSKSKIKKRIESSDESLLEIILDHKEERSRRKQKGELKANVKRPWDSKDSDQRDLFKSDSEGYNKSKVASKSVMQPYKESKAPTSDEKLKSRVVGRASEIFSDLDF</sequence>
<dbReference type="EMBL" id="QDKL01000001">
    <property type="protein sequence ID" value="RZF22501.1"/>
    <property type="molecule type" value="Genomic_DNA"/>
</dbReference>
<comment type="caution">
    <text evidence="2">The sequence shown here is derived from an EMBL/GenBank/DDBJ whole genome shotgun (WGS) entry which is preliminary data.</text>
</comment>
<feature type="region of interest" description="Disordered" evidence="1">
    <location>
        <begin position="35"/>
        <end position="100"/>
    </location>
</feature>
<feature type="compositionally biased region" description="Basic and acidic residues" evidence="1">
    <location>
        <begin position="35"/>
        <end position="75"/>
    </location>
</feature>
<accession>A0ABY0IKW3</accession>
<dbReference type="RefSeq" id="WP_114705446.1">
    <property type="nucleotide sequence ID" value="NZ_QDKL01000001.1"/>
</dbReference>
<keyword evidence="3" id="KW-1185">Reference proteome</keyword>
<proteinExistence type="predicted"/>
<feature type="region of interest" description="Disordered" evidence="1">
    <location>
        <begin position="1"/>
        <end position="22"/>
    </location>
</feature>
<evidence type="ECO:0000313" key="2">
    <source>
        <dbReference type="EMBL" id="RZF22501.1"/>
    </source>
</evidence>
<feature type="compositionally biased region" description="Basic and acidic residues" evidence="1">
    <location>
        <begin position="89"/>
        <end position="100"/>
    </location>
</feature>
<protein>
    <submittedName>
        <fullName evidence="2">Uncharacterized protein</fullName>
    </submittedName>
</protein>
<organism evidence="2 3">
    <name type="scientific">Halobacteriovorax vibrionivorans</name>
    <dbReference type="NCBI Taxonomy" id="2152716"/>
    <lineage>
        <taxon>Bacteria</taxon>
        <taxon>Pseudomonadati</taxon>
        <taxon>Bdellovibrionota</taxon>
        <taxon>Bacteriovoracia</taxon>
        <taxon>Bacteriovoracales</taxon>
        <taxon>Halobacteriovoraceae</taxon>
        <taxon>Halobacteriovorax</taxon>
    </lineage>
</organism>
<reference evidence="3" key="1">
    <citation type="journal article" date="2019" name="Int. J. Syst. Evol. Microbiol.">
        <title>Halobacteriovorax valvorus sp. nov., a novel prokaryotic predator isolated from coastal seawater of China.</title>
        <authorList>
            <person name="Chen M.-X."/>
        </authorList>
    </citation>
    <scope>NUCLEOTIDE SEQUENCE [LARGE SCALE GENOMIC DNA]</scope>
    <source>
        <strain evidence="3">BL9</strain>
    </source>
</reference>
<gene>
    <name evidence="2" type="ORF">DAY19_01645</name>
</gene>
<dbReference type="Proteomes" id="UP000443582">
    <property type="component" value="Unassembled WGS sequence"/>
</dbReference>
<evidence type="ECO:0000256" key="1">
    <source>
        <dbReference type="SAM" id="MobiDB-lite"/>
    </source>
</evidence>
<name>A0ABY0IKW3_9BACT</name>